<reference evidence="1 2" key="1">
    <citation type="submission" date="2019-04" db="EMBL/GenBank/DDBJ databases">
        <authorList>
            <person name="Feng G."/>
            <person name="Zhang J."/>
            <person name="Zhu H."/>
        </authorList>
    </citation>
    <scope>NUCLEOTIDE SEQUENCE [LARGE SCALE GENOMIC DNA]</scope>
    <source>
        <strain evidence="1 2">9PBR-1</strain>
    </source>
</reference>
<dbReference type="GO" id="GO:0033104">
    <property type="term" value="C:type VI protein secretion system complex"/>
    <property type="evidence" value="ECO:0007669"/>
    <property type="project" value="InterPro"/>
</dbReference>
<accession>A0A4Z0QJK0</accession>
<proteinExistence type="predicted"/>
<keyword evidence="2" id="KW-1185">Reference proteome</keyword>
<name>A0A4Z0QJK0_9BACT</name>
<dbReference type="OrthoDB" id="955509at2"/>
<comment type="caution">
    <text evidence="1">The sequence shown here is derived from an EMBL/GenBank/DDBJ whole genome shotgun (WGS) entry which is preliminary data.</text>
</comment>
<sequence length="135" mass="14650">MASFQSSLLLEGNVFPIENCSYEFTQHADTRGRASAKVRSGLISLSLVVPDSDALLAWAADPEKKMSGAILFNGIDQPLAHEELTFEEGLCVAYEEVFAVDDDAEPSSYYCILQIAAAKLALGTTTKDSNWALTR</sequence>
<dbReference type="Pfam" id="PF17642">
    <property type="entry name" value="TssD"/>
    <property type="match status" value="1"/>
</dbReference>
<protein>
    <submittedName>
        <fullName evidence="1">Uncharacterized protein</fullName>
    </submittedName>
</protein>
<dbReference type="AlphaFoldDB" id="A0A4Z0QJK0"/>
<organism evidence="1 2">
    <name type="scientific">Hymenobacter metallicola</name>
    <dbReference type="NCBI Taxonomy" id="2563114"/>
    <lineage>
        <taxon>Bacteria</taxon>
        <taxon>Pseudomonadati</taxon>
        <taxon>Bacteroidota</taxon>
        <taxon>Cytophagia</taxon>
        <taxon>Cytophagales</taxon>
        <taxon>Hymenobacteraceae</taxon>
        <taxon>Hymenobacter</taxon>
    </lineage>
</organism>
<evidence type="ECO:0000313" key="1">
    <source>
        <dbReference type="EMBL" id="TGE29449.1"/>
    </source>
</evidence>
<dbReference type="InterPro" id="IPR041408">
    <property type="entry name" value="Hcp_Tssd"/>
</dbReference>
<dbReference type="Proteomes" id="UP000298471">
    <property type="component" value="Unassembled WGS sequence"/>
</dbReference>
<dbReference type="EMBL" id="SRMB01000001">
    <property type="protein sequence ID" value="TGE29449.1"/>
    <property type="molecule type" value="Genomic_DNA"/>
</dbReference>
<gene>
    <name evidence="1" type="ORF">E5K02_08350</name>
</gene>
<dbReference type="RefSeq" id="WP_135393901.1">
    <property type="nucleotide sequence ID" value="NZ_SRMB01000001.1"/>
</dbReference>
<evidence type="ECO:0000313" key="2">
    <source>
        <dbReference type="Proteomes" id="UP000298471"/>
    </source>
</evidence>